<dbReference type="InterPro" id="IPR041466">
    <property type="entry name" value="Dynein_AAA5_ext"/>
</dbReference>
<dbReference type="GO" id="GO:0045505">
    <property type="term" value="F:dynein intermediate chain binding"/>
    <property type="evidence" value="ECO:0007669"/>
    <property type="project" value="InterPro"/>
</dbReference>
<evidence type="ECO:0000313" key="2">
    <source>
        <dbReference type="EMBL" id="CAH2277608.1"/>
    </source>
</evidence>
<dbReference type="EMBL" id="OW240914">
    <property type="protein sequence ID" value="CAH2277608.1"/>
    <property type="molecule type" value="Genomic_DNA"/>
</dbReference>
<dbReference type="PANTHER" id="PTHR22878">
    <property type="entry name" value="DYNEIN HEAVY CHAIN 6, AXONEMAL-LIKE-RELATED"/>
    <property type="match status" value="1"/>
</dbReference>
<dbReference type="Pfam" id="PF17852">
    <property type="entry name" value="Dynein_AAA_lid"/>
    <property type="match status" value="1"/>
</dbReference>
<evidence type="ECO:0000313" key="3">
    <source>
        <dbReference type="Proteomes" id="UP001295444"/>
    </source>
</evidence>
<evidence type="ECO:0000259" key="1">
    <source>
        <dbReference type="Pfam" id="PF17852"/>
    </source>
</evidence>
<accession>A0AAD1RWF1</accession>
<dbReference type="InterPro" id="IPR026983">
    <property type="entry name" value="DHC"/>
</dbReference>
<keyword evidence="3" id="KW-1185">Reference proteome</keyword>
<sequence>MTKGRKWCIFDGPVDAVWVENMNTVLDDNKKLCLMSGEIIQMSLQQNVIFEVLDLEQASPATVSRCGMIYMEAKDLGWEPLMESWLMTKLPAKLSVEECQIVQTMCRWLLSASLDFVEKKCKFVIQTSPLHLTMSALKLYECLLSNMSSAETGTDNEDEAIDISEETNVQSYHIVSKRMKEEVINEIVAHGFFSVIWSVGGVLTAESKQR</sequence>
<feature type="domain" description="Dynein heavy chain AAA 5 extension" evidence="1">
    <location>
        <begin position="103"/>
        <end position="209"/>
    </location>
</feature>
<dbReference type="Proteomes" id="UP001295444">
    <property type="component" value="Chromosome 03"/>
</dbReference>
<proteinExistence type="predicted"/>
<dbReference type="GO" id="GO:0007018">
    <property type="term" value="P:microtubule-based movement"/>
    <property type="evidence" value="ECO:0007669"/>
    <property type="project" value="InterPro"/>
</dbReference>
<protein>
    <recommendedName>
        <fullName evidence="1">Dynein heavy chain AAA 5 extension domain-containing protein</fullName>
    </recommendedName>
</protein>
<dbReference type="PANTHER" id="PTHR22878:SF72">
    <property type="entry name" value="DYNEIN HEAVY CHAIN 3, AXONEMAL"/>
    <property type="match status" value="1"/>
</dbReference>
<reference evidence="2" key="1">
    <citation type="submission" date="2022-03" db="EMBL/GenBank/DDBJ databases">
        <authorList>
            <person name="Alioto T."/>
            <person name="Alioto T."/>
            <person name="Gomez Garrido J."/>
        </authorList>
    </citation>
    <scope>NUCLEOTIDE SEQUENCE</scope>
</reference>
<dbReference type="Gene3D" id="3.40.50.300">
    <property type="entry name" value="P-loop containing nucleotide triphosphate hydrolases"/>
    <property type="match status" value="1"/>
</dbReference>
<dbReference type="GO" id="GO:0051959">
    <property type="term" value="F:dynein light intermediate chain binding"/>
    <property type="evidence" value="ECO:0007669"/>
    <property type="project" value="InterPro"/>
</dbReference>
<dbReference type="AlphaFoldDB" id="A0AAD1RWF1"/>
<gene>
    <name evidence="2" type="ORF">PECUL_23A038889</name>
</gene>
<dbReference type="InterPro" id="IPR027417">
    <property type="entry name" value="P-loop_NTPase"/>
</dbReference>
<dbReference type="GO" id="GO:0030286">
    <property type="term" value="C:dynein complex"/>
    <property type="evidence" value="ECO:0007669"/>
    <property type="project" value="InterPro"/>
</dbReference>
<organism evidence="2 3">
    <name type="scientific">Pelobates cultripes</name>
    <name type="common">Western spadefoot toad</name>
    <dbReference type="NCBI Taxonomy" id="61616"/>
    <lineage>
        <taxon>Eukaryota</taxon>
        <taxon>Metazoa</taxon>
        <taxon>Chordata</taxon>
        <taxon>Craniata</taxon>
        <taxon>Vertebrata</taxon>
        <taxon>Euteleostomi</taxon>
        <taxon>Amphibia</taxon>
        <taxon>Batrachia</taxon>
        <taxon>Anura</taxon>
        <taxon>Pelobatoidea</taxon>
        <taxon>Pelobatidae</taxon>
        <taxon>Pelobates</taxon>
    </lineage>
</organism>
<name>A0AAD1RWF1_PELCU</name>